<dbReference type="GO" id="GO:0051015">
    <property type="term" value="F:actin filament binding"/>
    <property type="evidence" value="ECO:0007669"/>
    <property type="project" value="InterPro"/>
</dbReference>
<dbReference type="SUPFAM" id="SSF47050">
    <property type="entry name" value="VHP, Villin headpiece domain"/>
    <property type="match status" value="1"/>
</dbReference>
<dbReference type="InterPro" id="IPR007122">
    <property type="entry name" value="Villin/Gelsolin"/>
</dbReference>
<protein>
    <submittedName>
        <fullName evidence="11">Villin-3</fullName>
    </submittedName>
</protein>
<dbReference type="InterPro" id="IPR003128">
    <property type="entry name" value="Villin_headpiece"/>
</dbReference>
<keyword evidence="8" id="KW-0206">Cytoskeleton</keyword>
<comment type="similarity">
    <text evidence="2">Belongs to the villin/gelsolin family.</text>
</comment>
<evidence type="ECO:0000256" key="2">
    <source>
        <dbReference type="ARBA" id="ARBA00008418"/>
    </source>
</evidence>
<dbReference type="AlphaFoldDB" id="A0A0K9NGP9"/>
<feature type="region of interest" description="Disordered" evidence="9">
    <location>
        <begin position="842"/>
        <end position="867"/>
    </location>
</feature>
<keyword evidence="3" id="KW-0117">Actin capping</keyword>
<dbReference type="Pfam" id="PF00626">
    <property type="entry name" value="Gelsolin"/>
    <property type="match status" value="5"/>
</dbReference>
<dbReference type="GO" id="GO:0051014">
    <property type="term" value="P:actin filament severing"/>
    <property type="evidence" value="ECO:0000318"/>
    <property type="project" value="GO_Central"/>
</dbReference>
<dbReference type="Proteomes" id="UP000036987">
    <property type="component" value="Unassembled WGS sequence"/>
</dbReference>
<evidence type="ECO:0000256" key="8">
    <source>
        <dbReference type="ARBA" id="ARBA00023212"/>
    </source>
</evidence>
<evidence type="ECO:0000256" key="4">
    <source>
        <dbReference type="ARBA" id="ARBA00022490"/>
    </source>
</evidence>
<evidence type="ECO:0000256" key="7">
    <source>
        <dbReference type="ARBA" id="ARBA00023203"/>
    </source>
</evidence>
<dbReference type="FunFam" id="3.40.20.10:FF:000001">
    <property type="entry name" value="Gelsolin"/>
    <property type="match status" value="1"/>
</dbReference>
<keyword evidence="12" id="KW-1185">Reference proteome</keyword>
<dbReference type="PANTHER" id="PTHR11977">
    <property type="entry name" value="VILLIN"/>
    <property type="match status" value="1"/>
</dbReference>
<dbReference type="Pfam" id="PF02209">
    <property type="entry name" value="VHP"/>
    <property type="match status" value="1"/>
</dbReference>
<evidence type="ECO:0000256" key="1">
    <source>
        <dbReference type="ARBA" id="ARBA00004245"/>
    </source>
</evidence>
<dbReference type="CDD" id="cd11288">
    <property type="entry name" value="gelsolin_S5_like"/>
    <property type="match status" value="1"/>
</dbReference>
<evidence type="ECO:0000259" key="10">
    <source>
        <dbReference type="PROSITE" id="PS51089"/>
    </source>
</evidence>
<dbReference type="InterPro" id="IPR007123">
    <property type="entry name" value="Gelsolin-like_dom"/>
</dbReference>
<gene>
    <name evidence="11" type="ORF">ZOSMA_9G00540</name>
</gene>
<keyword evidence="7" id="KW-0009">Actin-binding</keyword>
<evidence type="ECO:0000256" key="5">
    <source>
        <dbReference type="ARBA" id="ARBA00022737"/>
    </source>
</evidence>
<name>A0A0K9NGP9_ZOSMR</name>
<dbReference type="CDD" id="cd11290">
    <property type="entry name" value="gelsolin_S1_like"/>
    <property type="match status" value="1"/>
</dbReference>
<dbReference type="SUPFAM" id="SSF55753">
    <property type="entry name" value="Actin depolymerizing proteins"/>
    <property type="match status" value="6"/>
</dbReference>
<dbReference type="EMBL" id="LFYR01002228">
    <property type="protein sequence ID" value="KMZ55951.1"/>
    <property type="molecule type" value="Genomic_DNA"/>
</dbReference>
<dbReference type="GO" id="GO:0005856">
    <property type="term" value="C:cytoskeleton"/>
    <property type="evidence" value="ECO:0007669"/>
    <property type="project" value="UniProtKB-SubCell"/>
</dbReference>
<dbReference type="GO" id="GO:0051693">
    <property type="term" value="P:actin filament capping"/>
    <property type="evidence" value="ECO:0007669"/>
    <property type="project" value="UniProtKB-KW"/>
</dbReference>
<dbReference type="Gene3D" id="1.10.950.10">
    <property type="entry name" value="Villin headpiece domain"/>
    <property type="match status" value="1"/>
</dbReference>
<evidence type="ECO:0000256" key="6">
    <source>
        <dbReference type="ARBA" id="ARBA00022837"/>
    </source>
</evidence>
<proteinExistence type="inferred from homology"/>
<evidence type="ECO:0000256" key="9">
    <source>
        <dbReference type="SAM" id="MobiDB-lite"/>
    </source>
</evidence>
<evidence type="ECO:0000313" key="12">
    <source>
        <dbReference type="Proteomes" id="UP000036987"/>
    </source>
</evidence>
<evidence type="ECO:0000313" key="11">
    <source>
        <dbReference type="EMBL" id="KMZ55951.1"/>
    </source>
</evidence>
<dbReference type="GO" id="GO:0007015">
    <property type="term" value="P:actin filament organization"/>
    <property type="evidence" value="ECO:0007669"/>
    <property type="project" value="UniProtKB-ARBA"/>
</dbReference>
<dbReference type="PRINTS" id="PR00597">
    <property type="entry name" value="GELSOLIN"/>
</dbReference>
<dbReference type="PANTHER" id="PTHR11977:SF138">
    <property type="entry name" value="VILLIN-4"/>
    <property type="match status" value="1"/>
</dbReference>
<dbReference type="SMART" id="SM00153">
    <property type="entry name" value="VHP"/>
    <property type="match status" value="1"/>
</dbReference>
<dbReference type="CDD" id="cd11293">
    <property type="entry name" value="gelsolin_S4_like"/>
    <property type="match status" value="1"/>
</dbReference>
<sequence>MLFSLTVSSGIEIWRIENLHPVSIPKESHGKFFMGDSYIILRTTALKSGTLCRDIHYWVGKDTSQNEADVAAIKTLELDAALGHSVQYREVQGHETEKFLSYFKPCIIPQEGGFASGFEQNKVNECEYVNHLYSCRGKLVVYVKEVPFARSSLNHDEIFILDTKSKIFQFNGSNTTIRERSKALDVVQYLKNTCHDGKCDIAVVVDGKMMADAETGEFWSFVGGFAPLQRKSFLMHNSSSDTFPVKLFCFKKDQLVAIEANTLTKELLDTNNCYVLDCVIDIFVWMGKSTSLEVRKVASAMAEDLLCREPKRSSASIIRMIEGYETVAFRSKFCAWKQTIGMATPEDGRTKSKIAALLKLQGLNIKGLQSSHSKEEPQPYIDCTGNLQVWRINGRRENILIPSSDQFKFYSGDCYILQYNYPGEQSEEVFIGTWFGKNSIEEEQTSTLSLASKMAESLKFQATQARFYEGKEPIQFFVIFQRFIVFKGGISSGYKNYIIENNIVDETYSEDGVALFRIQGSSAENMQAIQVDPVASSLNSSYFYILHNGNTVYIWIGSFATTEDQELAERLLDVIKPNVQSKTQKEGNESDQFWNLLGGKSEHASQRISSIVESDPHLFFCTFSKGNLKVTEIFNFTQDDLMTEDVFILHCYSCIFVWIGHEVNDKSRMQALNIGEIFLEKDILLENISPETPIFVITEGNEPSFFTRFFTWNSAKSTMHGNSFERKLDIIKYGVTPTLDKPKRRVPASYGGRSVASIEKSFHTRSMSFNSERTRVRGRSPAFNALAANFENPNRNLSTPPPPLVGKKLFPRFLTPNSTKITSPRSDMISTFTSTLETPTENFTLSSNANESQPGVQEDATDDDEGFPIIPYERLKTDSANPISEIDSSKRESYLSSVEFKGVFGMNKRSFMKLPKWKQNRLKKALNLF</sequence>
<keyword evidence="6" id="KW-0106">Calcium</keyword>
<dbReference type="SMART" id="SM00262">
    <property type="entry name" value="GEL"/>
    <property type="match status" value="6"/>
</dbReference>
<evidence type="ECO:0000256" key="3">
    <source>
        <dbReference type="ARBA" id="ARBA00022467"/>
    </source>
</evidence>
<dbReference type="STRING" id="29655.A0A0K9NGP9"/>
<feature type="compositionally biased region" description="Polar residues" evidence="9">
    <location>
        <begin position="842"/>
        <end position="855"/>
    </location>
</feature>
<organism evidence="11 12">
    <name type="scientific">Zostera marina</name>
    <name type="common">Eelgrass</name>
    <dbReference type="NCBI Taxonomy" id="29655"/>
    <lineage>
        <taxon>Eukaryota</taxon>
        <taxon>Viridiplantae</taxon>
        <taxon>Streptophyta</taxon>
        <taxon>Embryophyta</taxon>
        <taxon>Tracheophyta</taxon>
        <taxon>Spermatophyta</taxon>
        <taxon>Magnoliopsida</taxon>
        <taxon>Liliopsida</taxon>
        <taxon>Zosteraceae</taxon>
        <taxon>Zostera</taxon>
    </lineage>
</organism>
<dbReference type="InterPro" id="IPR036886">
    <property type="entry name" value="Villin_headpiece_dom_sf"/>
</dbReference>
<accession>A0A0K9NGP9</accession>
<reference evidence="12" key="1">
    <citation type="journal article" date="2016" name="Nature">
        <title>The genome of the seagrass Zostera marina reveals angiosperm adaptation to the sea.</title>
        <authorList>
            <person name="Olsen J.L."/>
            <person name="Rouze P."/>
            <person name="Verhelst B."/>
            <person name="Lin Y.-C."/>
            <person name="Bayer T."/>
            <person name="Collen J."/>
            <person name="Dattolo E."/>
            <person name="De Paoli E."/>
            <person name="Dittami S."/>
            <person name="Maumus F."/>
            <person name="Michel G."/>
            <person name="Kersting A."/>
            <person name="Lauritano C."/>
            <person name="Lohaus R."/>
            <person name="Toepel M."/>
            <person name="Tonon T."/>
            <person name="Vanneste K."/>
            <person name="Amirebrahimi M."/>
            <person name="Brakel J."/>
            <person name="Bostroem C."/>
            <person name="Chovatia M."/>
            <person name="Grimwood J."/>
            <person name="Jenkins J.W."/>
            <person name="Jueterbock A."/>
            <person name="Mraz A."/>
            <person name="Stam W.T."/>
            <person name="Tice H."/>
            <person name="Bornberg-Bauer E."/>
            <person name="Green P.J."/>
            <person name="Pearson G.A."/>
            <person name="Procaccini G."/>
            <person name="Duarte C.M."/>
            <person name="Schmutz J."/>
            <person name="Reusch T.B.H."/>
            <person name="Van de Peer Y."/>
        </authorList>
    </citation>
    <scope>NUCLEOTIDE SEQUENCE [LARGE SCALE GENOMIC DNA]</scope>
    <source>
        <strain evidence="12">cv. Finnish</strain>
    </source>
</reference>
<dbReference type="OMA" id="PCIMPRE"/>
<dbReference type="FunFam" id="3.40.20.10:FF:000038">
    <property type="entry name" value="Villin-like 1"/>
    <property type="match status" value="1"/>
</dbReference>
<dbReference type="InterPro" id="IPR029006">
    <property type="entry name" value="ADF-H/Gelsolin-like_dom_sf"/>
</dbReference>
<dbReference type="CDD" id="cd11291">
    <property type="entry name" value="gelsolin_S6_like"/>
    <property type="match status" value="1"/>
</dbReference>
<dbReference type="PROSITE" id="PS51089">
    <property type="entry name" value="HP"/>
    <property type="match status" value="1"/>
</dbReference>
<dbReference type="FunFam" id="3.40.20.10:FF:000033">
    <property type="entry name" value="Villin-4"/>
    <property type="match status" value="1"/>
</dbReference>
<dbReference type="OrthoDB" id="6375767at2759"/>
<dbReference type="Gene3D" id="3.40.20.10">
    <property type="entry name" value="Severin"/>
    <property type="match status" value="6"/>
</dbReference>
<keyword evidence="4" id="KW-0963">Cytoplasm</keyword>
<comment type="subcellular location">
    <subcellularLocation>
        <location evidence="1">Cytoplasm</location>
        <location evidence="1">Cytoskeleton</location>
    </subcellularLocation>
</comment>
<comment type="caution">
    <text evidence="11">The sequence shown here is derived from an EMBL/GenBank/DDBJ whole genome shotgun (WGS) entry which is preliminary data.</text>
</comment>
<keyword evidence="5" id="KW-0677">Repeat</keyword>
<feature type="domain" description="HP" evidence="10">
    <location>
        <begin position="864"/>
        <end position="929"/>
    </location>
</feature>